<protein>
    <submittedName>
        <fullName evidence="1">Uncharacterized protein</fullName>
    </submittedName>
</protein>
<comment type="caution">
    <text evidence="1">The sequence shown here is derived from an EMBL/GenBank/DDBJ whole genome shotgun (WGS) entry which is preliminary data.</text>
</comment>
<name>A0A133KZG9_HEYCO</name>
<evidence type="ECO:0000313" key="2">
    <source>
        <dbReference type="Proteomes" id="UP000070376"/>
    </source>
</evidence>
<sequence length="39" mass="4683">MYKIRRNFGMENIFLWFFILDLNMAAARCIAWGEGQVQK</sequence>
<proteinExistence type="predicted"/>
<organism evidence="1 2">
    <name type="scientific">Heyndrickxia coagulans</name>
    <name type="common">Weizmannia coagulans</name>
    <dbReference type="NCBI Taxonomy" id="1398"/>
    <lineage>
        <taxon>Bacteria</taxon>
        <taxon>Bacillati</taxon>
        <taxon>Bacillota</taxon>
        <taxon>Bacilli</taxon>
        <taxon>Bacillales</taxon>
        <taxon>Bacillaceae</taxon>
        <taxon>Heyndrickxia</taxon>
    </lineage>
</organism>
<dbReference type="Proteomes" id="UP000070376">
    <property type="component" value="Unassembled WGS sequence"/>
</dbReference>
<reference evidence="2" key="1">
    <citation type="submission" date="2016-01" db="EMBL/GenBank/DDBJ databases">
        <authorList>
            <person name="Mitreva M."/>
            <person name="Pepin K.H."/>
            <person name="Mihindukulasuriya K.A."/>
            <person name="Fulton R."/>
            <person name="Fronick C."/>
            <person name="O'Laughlin M."/>
            <person name="Miner T."/>
            <person name="Herter B."/>
            <person name="Rosa B.A."/>
            <person name="Cordes M."/>
            <person name="Tomlinson C."/>
            <person name="Wollam A."/>
            <person name="Palsikar V.B."/>
            <person name="Mardis E.R."/>
            <person name="Wilson R.K."/>
        </authorList>
    </citation>
    <scope>NUCLEOTIDE SEQUENCE [LARGE SCALE GENOMIC DNA]</scope>
    <source>
        <strain evidence="2">GED7749B</strain>
    </source>
</reference>
<dbReference type="EMBL" id="LRPN01000021">
    <property type="protein sequence ID" value="KWZ85083.1"/>
    <property type="molecule type" value="Genomic_DNA"/>
</dbReference>
<evidence type="ECO:0000313" key="1">
    <source>
        <dbReference type="EMBL" id="KWZ85083.1"/>
    </source>
</evidence>
<accession>A0A133KZG9</accession>
<dbReference type="AlphaFoldDB" id="A0A133KZG9"/>
<gene>
    <name evidence="1" type="ORF">HMPREF3213_00602</name>
</gene>
<dbReference type="PATRIC" id="fig|1398.22.peg.600"/>